<dbReference type="Pfam" id="PF00867">
    <property type="entry name" value="XPG_I"/>
    <property type="match status" value="1"/>
</dbReference>
<dbReference type="Gene3D" id="3.40.50.1010">
    <property type="entry name" value="5'-nuclease"/>
    <property type="match status" value="2"/>
</dbReference>
<dbReference type="SUPFAM" id="SSF88723">
    <property type="entry name" value="PIN domain-like"/>
    <property type="match status" value="1"/>
</dbReference>
<feature type="region of interest" description="Disordered" evidence="1">
    <location>
        <begin position="670"/>
        <end position="839"/>
    </location>
</feature>
<dbReference type="InterPro" id="IPR006086">
    <property type="entry name" value="XPG-I_dom"/>
</dbReference>
<dbReference type="PRINTS" id="PR00853">
    <property type="entry name" value="XPGRADSUPER"/>
</dbReference>
<dbReference type="InterPro" id="IPR036279">
    <property type="entry name" value="5-3_exonuclease_C_sf"/>
</dbReference>
<feature type="region of interest" description="Disordered" evidence="1">
    <location>
        <begin position="525"/>
        <end position="655"/>
    </location>
</feature>
<sequence length="900" mass="99148">MGVAGLWDVLRPAGKVRSLLEIPIVDGFEKNKDGVRGFRIGIDASIWFYHAAYGREGENPELRTLFFRCTRLMRSPYLPLFVFDGEERPNEKRGKRITGSHHWMVQGMQKMIEAFGFEWHIAPGEAEAELAYLNSIGVIDGILSDDVDNFLFGAEMVIRNPSAKLSGNKTHAAKNSAGKVDDFHTFVFNAKDLRSREDVQLTRGGLILIGLLRGGDYDQAGLPGCGVGIAHGLAKCGFGDSLFTAARSMSKTQLEHFVDGWREELREELRTNSKKLIGRKNPALARSIPSSFPDLDIVLSYTNPITSESKGITNFSRFNWEKEPDIAKIAGVCELYFEWGVKDIILKRFRRFLWGPAVLRILRRSTLLLDRQNGSPAIPATPGTKIRDSPASGTPSKMITQYFSALGLSSPQTRDGNSDDGEEDKLIAKIHLSRKHTSTDHILEYRLEIQPAQLVRLAESGIRGLRTEIQQNSLTPEEEEELGGDVEEDEKNVTPETKLRVWMPACLVDIAEPALAAEFRAKQEAKAMKKRAPKPTAKKPKAAKTDTPSKPSKQPSPPRPRAKTAKSTLDSSDEHNSDDDVLPSLPEFCKPSASQASQRTDMDDDSVDGPSGSIPPPTLPQPEKSRPASLRANIDGFLKASKRPTVAAKTSKVTTKTSRVASLFENIVYTDDTHEPPSVLTSSKSVPRDAAMLSSSRPTGKGIAAQRTPSILSLLDEDELPISNQPSTSSARAKAKPSTSFARRPFPLDFDDIDPPRKSLSQPTAFPTQSKLTRRRDTSDSETAASDSLQEKVRKSPRKSKSRDSPRHTRTQPSDILSRQRSVSPSPIRNRPLAMSQPKLTAIKYSYPPAGVIEISSDEEDEIPAARASPPKPLGFTSKQNTAAPPPKPRKDMSDIIDLT</sequence>
<dbReference type="OrthoDB" id="2959108at2759"/>
<feature type="compositionally biased region" description="Polar residues" evidence="1">
    <location>
        <begin position="759"/>
        <end position="771"/>
    </location>
</feature>
<proteinExistence type="predicted"/>
<dbReference type="Proteomes" id="UP000813824">
    <property type="component" value="Unassembled WGS sequence"/>
</dbReference>
<feature type="compositionally biased region" description="Polar residues" evidence="1">
    <location>
        <begin position="722"/>
        <end position="741"/>
    </location>
</feature>
<feature type="compositionally biased region" description="Polar residues" evidence="1">
    <location>
        <begin position="811"/>
        <end position="827"/>
    </location>
</feature>
<dbReference type="CDD" id="cd09906">
    <property type="entry name" value="H3TH_YEN1"/>
    <property type="match status" value="1"/>
</dbReference>
<evidence type="ECO:0000313" key="3">
    <source>
        <dbReference type="EMBL" id="KAH8084922.1"/>
    </source>
</evidence>
<keyword evidence="4" id="KW-1185">Reference proteome</keyword>
<dbReference type="EMBL" id="JAEVFJ010000045">
    <property type="protein sequence ID" value="KAH8084922.1"/>
    <property type="molecule type" value="Genomic_DNA"/>
</dbReference>
<dbReference type="InterPro" id="IPR041177">
    <property type="entry name" value="GEN1_C"/>
</dbReference>
<reference evidence="3" key="1">
    <citation type="journal article" date="2021" name="New Phytol.">
        <title>Evolutionary innovations through gain and loss of genes in the ectomycorrhizal Boletales.</title>
        <authorList>
            <person name="Wu G."/>
            <person name="Miyauchi S."/>
            <person name="Morin E."/>
            <person name="Kuo A."/>
            <person name="Drula E."/>
            <person name="Varga T."/>
            <person name="Kohler A."/>
            <person name="Feng B."/>
            <person name="Cao Y."/>
            <person name="Lipzen A."/>
            <person name="Daum C."/>
            <person name="Hundley H."/>
            <person name="Pangilinan J."/>
            <person name="Johnson J."/>
            <person name="Barry K."/>
            <person name="LaButti K."/>
            <person name="Ng V."/>
            <person name="Ahrendt S."/>
            <person name="Min B."/>
            <person name="Choi I.G."/>
            <person name="Park H."/>
            <person name="Plett J.M."/>
            <person name="Magnuson J."/>
            <person name="Spatafora J.W."/>
            <person name="Nagy L.G."/>
            <person name="Henrissat B."/>
            <person name="Grigoriev I.V."/>
            <person name="Yang Z.L."/>
            <person name="Xu J."/>
            <person name="Martin F.M."/>
        </authorList>
    </citation>
    <scope>NUCLEOTIDE SEQUENCE</scope>
    <source>
        <strain evidence="3">KKN 215</strain>
    </source>
</reference>
<dbReference type="InterPro" id="IPR029060">
    <property type="entry name" value="PIN-like_dom_sf"/>
</dbReference>
<protein>
    <recommendedName>
        <fullName evidence="2">XPG-I domain-containing protein</fullName>
    </recommendedName>
</protein>
<dbReference type="PANTHER" id="PTHR11081:SF75">
    <property type="entry name" value="ENDONUCLEASE, PUTATIVE (AFU_ORTHOLOGUE AFUA_3G13260)-RELATED"/>
    <property type="match status" value="1"/>
</dbReference>
<evidence type="ECO:0000313" key="4">
    <source>
        <dbReference type="Proteomes" id="UP000813824"/>
    </source>
</evidence>
<evidence type="ECO:0000256" key="1">
    <source>
        <dbReference type="SAM" id="MobiDB-lite"/>
    </source>
</evidence>
<feature type="domain" description="XPG-I" evidence="2">
    <location>
        <begin position="113"/>
        <end position="195"/>
    </location>
</feature>
<dbReference type="InterPro" id="IPR037316">
    <property type="entry name" value="Yen1_H3TH"/>
</dbReference>
<dbReference type="PANTHER" id="PTHR11081">
    <property type="entry name" value="FLAP ENDONUCLEASE FAMILY MEMBER"/>
    <property type="match status" value="1"/>
</dbReference>
<feature type="compositionally biased region" description="Basic residues" evidence="1">
    <location>
        <begin position="528"/>
        <end position="542"/>
    </location>
</feature>
<dbReference type="GO" id="GO:0017108">
    <property type="term" value="F:5'-flap endonuclease activity"/>
    <property type="evidence" value="ECO:0007669"/>
    <property type="project" value="TreeGrafter"/>
</dbReference>
<dbReference type="CDD" id="cd09870">
    <property type="entry name" value="PIN_YEN1"/>
    <property type="match status" value="1"/>
</dbReference>
<gene>
    <name evidence="3" type="ORF">BXZ70DRAFT_567030</name>
</gene>
<dbReference type="InterPro" id="IPR006084">
    <property type="entry name" value="XPG/Rad2"/>
</dbReference>
<dbReference type="SUPFAM" id="SSF47807">
    <property type="entry name" value="5' to 3' exonuclease, C-terminal subdomain"/>
    <property type="match status" value="1"/>
</dbReference>
<organism evidence="3 4">
    <name type="scientific">Cristinia sonorae</name>
    <dbReference type="NCBI Taxonomy" id="1940300"/>
    <lineage>
        <taxon>Eukaryota</taxon>
        <taxon>Fungi</taxon>
        <taxon>Dikarya</taxon>
        <taxon>Basidiomycota</taxon>
        <taxon>Agaricomycotina</taxon>
        <taxon>Agaricomycetes</taxon>
        <taxon>Agaricomycetidae</taxon>
        <taxon>Agaricales</taxon>
        <taxon>Pleurotineae</taxon>
        <taxon>Stephanosporaceae</taxon>
        <taxon>Cristinia</taxon>
    </lineage>
</organism>
<dbReference type="GO" id="GO:0006281">
    <property type="term" value="P:DNA repair"/>
    <property type="evidence" value="ECO:0007669"/>
    <property type="project" value="UniProtKB-ARBA"/>
</dbReference>
<dbReference type="SMART" id="SM00484">
    <property type="entry name" value="XPGI"/>
    <property type="match status" value="1"/>
</dbReference>
<feature type="region of interest" description="Disordered" evidence="1">
    <location>
        <begin position="856"/>
        <end position="900"/>
    </location>
</feature>
<dbReference type="GO" id="GO:0008821">
    <property type="term" value="F:crossover junction DNA endonuclease activity"/>
    <property type="evidence" value="ECO:0007669"/>
    <property type="project" value="InterPro"/>
</dbReference>
<feature type="compositionally biased region" description="Acidic residues" evidence="1">
    <location>
        <begin position="476"/>
        <end position="490"/>
    </location>
</feature>
<feature type="region of interest" description="Disordered" evidence="1">
    <location>
        <begin position="468"/>
        <end position="493"/>
    </location>
</feature>
<feature type="compositionally biased region" description="Low complexity" evidence="1">
    <location>
        <begin position="645"/>
        <end position="655"/>
    </location>
</feature>
<comment type="caution">
    <text evidence="3">The sequence shown here is derived from an EMBL/GenBank/DDBJ whole genome shotgun (WGS) entry which is preliminary data.</text>
</comment>
<dbReference type="Pfam" id="PF18380">
    <property type="entry name" value="GEN1_C"/>
    <property type="match status" value="1"/>
</dbReference>
<evidence type="ECO:0000259" key="2">
    <source>
        <dbReference type="SMART" id="SM00484"/>
    </source>
</evidence>
<dbReference type="AlphaFoldDB" id="A0A8K0UGN1"/>
<accession>A0A8K0UGN1</accession>
<name>A0A8K0UGN1_9AGAR</name>